<dbReference type="AlphaFoldDB" id="A0A167USJ7"/>
<protein>
    <recommendedName>
        <fullName evidence="1">DUF6593 domain-containing protein</fullName>
    </recommendedName>
</protein>
<name>A0A167USJ7_9AGAM</name>
<evidence type="ECO:0000259" key="1">
    <source>
        <dbReference type="Pfam" id="PF20236"/>
    </source>
</evidence>
<dbReference type="Pfam" id="PF20236">
    <property type="entry name" value="DUF6593"/>
    <property type="match status" value="1"/>
</dbReference>
<feature type="domain" description="DUF6593" evidence="1">
    <location>
        <begin position="43"/>
        <end position="159"/>
    </location>
</feature>
<organism evidence="2 3">
    <name type="scientific">Athelia psychrophila</name>
    <dbReference type="NCBI Taxonomy" id="1759441"/>
    <lineage>
        <taxon>Eukaryota</taxon>
        <taxon>Fungi</taxon>
        <taxon>Dikarya</taxon>
        <taxon>Basidiomycota</taxon>
        <taxon>Agaricomycotina</taxon>
        <taxon>Agaricomycetes</taxon>
        <taxon>Agaricomycetidae</taxon>
        <taxon>Atheliales</taxon>
        <taxon>Atheliaceae</taxon>
        <taxon>Athelia</taxon>
    </lineage>
</organism>
<dbReference type="OrthoDB" id="3242031at2759"/>
<accession>A0A167USJ7</accession>
<evidence type="ECO:0000313" key="3">
    <source>
        <dbReference type="Proteomes" id="UP000076532"/>
    </source>
</evidence>
<keyword evidence="3" id="KW-1185">Reference proteome</keyword>
<sequence>MPYYGQDFMLEDRCGQLTGSDFEDINDRVRLTLRCTQRESTHTIYMIFDRTNSVVFNYNNPLAVLDFGPNNTLGTVSFKPGTTMPMKNYLSKLSGPFAKSTVRKFMAQDGQEYLWTYKTKPDQEWACTNARGYPVASYNLKLYGEPEYQKSSGCMLTVDETYPHLLAGMLLLVLPAAESYADILCSSEMLASLTIMRHILAHNL</sequence>
<dbReference type="InterPro" id="IPR046528">
    <property type="entry name" value="DUF6593"/>
</dbReference>
<reference evidence="2 3" key="1">
    <citation type="journal article" date="2016" name="Mol. Biol. Evol.">
        <title>Comparative Genomics of Early-Diverging Mushroom-Forming Fungi Provides Insights into the Origins of Lignocellulose Decay Capabilities.</title>
        <authorList>
            <person name="Nagy L.G."/>
            <person name="Riley R."/>
            <person name="Tritt A."/>
            <person name="Adam C."/>
            <person name="Daum C."/>
            <person name="Floudas D."/>
            <person name="Sun H."/>
            <person name="Yadav J.S."/>
            <person name="Pangilinan J."/>
            <person name="Larsson K.H."/>
            <person name="Matsuura K."/>
            <person name="Barry K."/>
            <person name="Labutti K."/>
            <person name="Kuo R."/>
            <person name="Ohm R.A."/>
            <person name="Bhattacharya S.S."/>
            <person name="Shirouzu T."/>
            <person name="Yoshinaga Y."/>
            <person name="Martin F.M."/>
            <person name="Grigoriev I.V."/>
            <person name="Hibbett D.S."/>
        </authorList>
    </citation>
    <scope>NUCLEOTIDE SEQUENCE [LARGE SCALE GENOMIC DNA]</scope>
    <source>
        <strain evidence="2 3">CBS 109695</strain>
    </source>
</reference>
<gene>
    <name evidence="2" type="ORF">FIBSPDRAFT_421080</name>
</gene>
<proteinExistence type="predicted"/>
<dbReference type="EMBL" id="KV417943">
    <property type="protein sequence ID" value="KZP04255.1"/>
    <property type="molecule type" value="Genomic_DNA"/>
</dbReference>
<dbReference type="Proteomes" id="UP000076532">
    <property type="component" value="Unassembled WGS sequence"/>
</dbReference>
<evidence type="ECO:0000313" key="2">
    <source>
        <dbReference type="EMBL" id="KZP04255.1"/>
    </source>
</evidence>